<gene>
    <name evidence="6" type="ORF">SAMN04489747_3844</name>
</gene>
<evidence type="ECO:0000256" key="3">
    <source>
        <dbReference type="ARBA" id="ARBA00023284"/>
    </source>
</evidence>
<evidence type="ECO:0000313" key="7">
    <source>
        <dbReference type="Proteomes" id="UP000198546"/>
    </source>
</evidence>
<organism evidence="6 7">
    <name type="scientific">Auraticoccus monumenti</name>
    <dbReference type="NCBI Taxonomy" id="675864"/>
    <lineage>
        <taxon>Bacteria</taxon>
        <taxon>Bacillati</taxon>
        <taxon>Actinomycetota</taxon>
        <taxon>Actinomycetes</taxon>
        <taxon>Propionibacteriales</taxon>
        <taxon>Propionibacteriaceae</taxon>
        <taxon>Auraticoccus</taxon>
    </lineage>
</organism>
<protein>
    <submittedName>
        <fullName evidence="6">Peroxiredoxin</fullName>
    </submittedName>
</protein>
<sequence>MRAADGVPALRPEAPDFTTRDQHGREHTLSALRGSPVLLVFYPWANTPVCASELVALQQRLGRYAEAGAHVRALSCDSIFSLRAFADALSLSLPLLSDHWPHGAIARCYEVFDEELGCARRTSVWVDAAGRVAWRDGTAHGTARDPDAPLEALSRL</sequence>
<dbReference type="EMBL" id="LT629688">
    <property type="protein sequence ID" value="SDE59439.1"/>
    <property type="molecule type" value="Genomic_DNA"/>
</dbReference>
<feature type="domain" description="Thioredoxin" evidence="5">
    <location>
        <begin position="8"/>
        <end position="156"/>
    </location>
</feature>
<keyword evidence="3" id="KW-0676">Redox-active center</keyword>
<keyword evidence="7" id="KW-1185">Reference proteome</keyword>
<evidence type="ECO:0000256" key="2">
    <source>
        <dbReference type="ARBA" id="ARBA00022862"/>
    </source>
</evidence>
<dbReference type="Gene3D" id="3.40.30.10">
    <property type="entry name" value="Glutaredoxin"/>
    <property type="match status" value="1"/>
</dbReference>
<feature type="region of interest" description="Disordered" evidence="4">
    <location>
        <begin position="1"/>
        <end position="25"/>
    </location>
</feature>
<accession>A0A1G7E747</accession>
<evidence type="ECO:0000256" key="4">
    <source>
        <dbReference type="SAM" id="MobiDB-lite"/>
    </source>
</evidence>
<proteinExistence type="predicted"/>
<reference evidence="6 7" key="1">
    <citation type="submission" date="2016-10" db="EMBL/GenBank/DDBJ databases">
        <authorList>
            <person name="de Groot N.N."/>
        </authorList>
    </citation>
    <scope>NUCLEOTIDE SEQUENCE [LARGE SCALE GENOMIC DNA]</scope>
    <source>
        <strain evidence="6 7">MON 2.2</strain>
    </source>
</reference>
<dbReference type="InterPro" id="IPR050455">
    <property type="entry name" value="Tpx_Peroxidase_subfamily"/>
</dbReference>
<dbReference type="GO" id="GO:0004601">
    <property type="term" value="F:peroxidase activity"/>
    <property type="evidence" value="ECO:0007669"/>
    <property type="project" value="UniProtKB-KW"/>
</dbReference>
<dbReference type="Proteomes" id="UP000198546">
    <property type="component" value="Chromosome i"/>
</dbReference>
<evidence type="ECO:0000256" key="1">
    <source>
        <dbReference type="ARBA" id="ARBA00022559"/>
    </source>
</evidence>
<dbReference type="RefSeq" id="WP_231946403.1">
    <property type="nucleotide sequence ID" value="NZ_LT629688.1"/>
</dbReference>
<dbReference type="AlphaFoldDB" id="A0A1G7E747"/>
<dbReference type="PROSITE" id="PS51352">
    <property type="entry name" value="THIOREDOXIN_2"/>
    <property type="match status" value="1"/>
</dbReference>
<keyword evidence="1" id="KW-0560">Oxidoreductase</keyword>
<dbReference type="Pfam" id="PF00578">
    <property type="entry name" value="AhpC-TSA"/>
    <property type="match status" value="1"/>
</dbReference>
<dbReference type="InterPro" id="IPR013766">
    <property type="entry name" value="Thioredoxin_domain"/>
</dbReference>
<keyword evidence="2" id="KW-0049">Antioxidant</keyword>
<evidence type="ECO:0000259" key="5">
    <source>
        <dbReference type="PROSITE" id="PS51352"/>
    </source>
</evidence>
<dbReference type="STRING" id="675864.SAMN04489747_3844"/>
<name>A0A1G7E747_9ACTN</name>
<keyword evidence="1" id="KW-0575">Peroxidase</keyword>
<evidence type="ECO:0000313" key="6">
    <source>
        <dbReference type="EMBL" id="SDE59439.1"/>
    </source>
</evidence>
<dbReference type="PANTHER" id="PTHR43110:SF1">
    <property type="entry name" value="THIOL PEROXIDASE"/>
    <property type="match status" value="1"/>
</dbReference>
<dbReference type="PANTHER" id="PTHR43110">
    <property type="entry name" value="THIOL PEROXIDASE"/>
    <property type="match status" value="1"/>
</dbReference>
<dbReference type="InterPro" id="IPR036249">
    <property type="entry name" value="Thioredoxin-like_sf"/>
</dbReference>
<dbReference type="InterPro" id="IPR000866">
    <property type="entry name" value="AhpC/TSA"/>
</dbReference>
<dbReference type="SUPFAM" id="SSF52833">
    <property type="entry name" value="Thioredoxin-like"/>
    <property type="match status" value="1"/>
</dbReference>